<evidence type="ECO:0000313" key="3">
    <source>
        <dbReference type="Proteomes" id="UP000035642"/>
    </source>
</evidence>
<dbReference type="GO" id="GO:0016477">
    <property type="term" value="P:cell migration"/>
    <property type="evidence" value="ECO:0007669"/>
    <property type="project" value="TreeGrafter"/>
</dbReference>
<evidence type="ECO:0000313" key="4">
    <source>
        <dbReference type="WBParaSite" id="ACAC_0000699201-mRNA-1"/>
    </source>
</evidence>
<dbReference type="PANTHER" id="PTHR24112">
    <property type="entry name" value="LEUCINE-RICH REPEAT, ISOFORM F-RELATED"/>
    <property type="match status" value="1"/>
</dbReference>
<sequence length="1006" mass="111319">LFSEKPSAVLGNKFFDYRIVLPSEISYKGEKFEPRIFVISKFRIFLLTGKSPSSLKIDRSYHILAIKSINTLKGEEVAISFEDAGHRKRYVIKSSQTTASVLIKHILSSLLRYFPDIRSQLQSMIELTPESLYNEFSTMNGDAEARACHSFRRTYAALCDYYDQPYREEVSWDVEKIYTVNRVYCLRVEDFSHLLPKDLLPITGVLQYSSYFTGLIADGTRITAEVIDVIMGVIRKSRCLQQLHLTNCALPRDFITLFASALQQNTSIPLESIDLSKNVLDDKKGFILLSGVLPRLSKLRKVNFSECALSDKCLQFFFAGIYSGLTAKSNSGMGSSITHLILSTNVLKDEVSSLVNVVSLCTSLRVLELTDTGFPLDKIWAALKYGGLQIEKLCLGGCYAGKKPIDCVQVSSTKKSDLRLIYCDVISSVLQQVKEFFSMAVNLSHISFANTILPADTMKALLLGLASNQQNCGAVLETCLAGVQCSSISLRDNNLETDMQGVVHALGNMKKLRRVDLGGANLIALRRSSKQAHVAIINKIILDIVKLFSDESPLEELILSDARLGPHLSVLLNTLGTPTSLRLLDISNNDLGQFGARILSKALQLNVSLRTIIIDNNHLGLEGLLDLAMAVNMNRTLTSIPYPMQDVCECLSRAGCDRSRILSAMSEIELSLERNRSPTNSDMANFRMTSATLCPENHEKCNCLGDILSNTAEDALSRRMEEMVDDFVEQMRRECALNLQNSIFRHGGVSEEYSQRSGRAEKIAVQRLKELWRDVLIRVFRLIDSGHRPRSIIGDLHSPLSAPLSRDDESGITLDAPPQPSALVHLQKSRPRLPRRSGISCQTRQLQSHNEETSMSHSTDIDEEAQSTKSDENVADVSDVVTKKHPSERVGFRAAMLPDAGFLSQVLSRSAADRAVSPKPESPVQNSALSSPGPSCSPRITTDPDSPPPLPNRVRNIPIAAPSLPPKPGSRNGPITAQVIAESIDINDENANNRRSVADMAKIFDR</sequence>
<dbReference type="SMART" id="SM00368">
    <property type="entry name" value="LRR_RI"/>
    <property type="match status" value="3"/>
</dbReference>
<feature type="region of interest" description="Disordered" evidence="1">
    <location>
        <begin position="792"/>
        <end position="886"/>
    </location>
</feature>
<feature type="compositionally biased region" description="Polar residues" evidence="1">
    <location>
        <begin position="839"/>
        <end position="848"/>
    </location>
</feature>
<dbReference type="Gene3D" id="2.30.29.30">
    <property type="entry name" value="Pleckstrin-homology domain (PH domain)/Phosphotyrosine-binding domain (PTB)"/>
    <property type="match status" value="1"/>
</dbReference>
<feature type="compositionally biased region" description="Polar residues" evidence="1">
    <location>
        <begin position="923"/>
        <end position="944"/>
    </location>
</feature>
<evidence type="ECO:0000259" key="2">
    <source>
        <dbReference type="Pfam" id="PF17888"/>
    </source>
</evidence>
<feature type="domain" description="CARMIL pleckstrin homology" evidence="2">
    <location>
        <begin position="24"/>
        <end position="115"/>
    </location>
</feature>
<evidence type="ECO:0000256" key="1">
    <source>
        <dbReference type="SAM" id="MobiDB-lite"/>
    </source>
</evidence>
<dbReference type="InterPro" id="IPR051279">
    <property type="entry name" value="PP1-Reg/Actin-Interact_Protein"/>
</dbReference>
<keyword evidence="3" id="KW-1185">Reference proteome</keyword>
<dbReference type="Gene3D" id="3.80.10.10">
    <property type="entry name" value="Ribonuclease Inhibitor"/>
    <property type="match status" value="1"/>
</dbReference>
<dbReference type="Proteomes" id="UP000035642">
    <property type="component" value="Unassembled WGS sequence"/>
</dbReference>
<dbReference type="STRING" id="6313.A0A0K0D9X6"/>
<dbReference type="SUPFAM" id="SSF52047">
    <property type="entry name" value="RNI-like"/>
    <property type="match status" value="2"/>
</dbReference>
<reference evidence="3" key="1">
    <citation type="submission" date="2012-09" db="EMBL/GenBank/DDBJ databases">
        <authorList>
            <person name="Martin A.A."/>
        </authorList>
    </citation>
    <scope>NUCLEOTIDE SEQUENCE</scope>
</reference>
<protein>
    <submittedName>
        <fullName evidence="4">Carm_PH domain-containing protein</fullName>
    </submittedName>
</protein>
<dbReference type="GO" id="GO:0030027">
    <property type="term" value="C:lamellipodium"/>
    <property type="evidence" value="ECO:0007669"/>
    <property type="project" value="TreeGrafter"/>
</dbReference>
<dbReference type="InterPro" id="IPR011993">
    <property type="entry name" value="PH-like_dom_sf"/>
</dbReference>
<dbReference type="PANTHER" id="PTHR24112:SF66">
    <property type="entry name" value="LEUCINE-RICH REPEAT, ISOFORM F"/>
    <property type="match status" value="1"/>
</dbReference>
<organism evidence="3 4">
    <name type="scientific">Angiostrongylus cantonensis</name>
    <name type="common">Rat lungworm</name>
    <dbReference type="NCBI Taxonomy" id="6313"/>
    <lineage>
        <taxon>Eukaryota</taxon>
        <taxon>Metazoa</taxon>
        <taxon>Ecdysozoa</taxon>
        <taxon>Nematoda</taxon>
        <taxon>Chromadorea</taxon>
        <taxon>Rhabditida</taxon>
        <taxon>Rhabditina</taxon>
        <taxon>Rhabditomorpha</taxon>
        <taxon>Strongyloidea</taxon>
        <taxon>Metastrongylidae</taxon>
        <taxon>Angiostrongylus</taxon>
    </lineage>
</organism>
<dbReference type="AlphaFoldDB" id="A0A0K0D9X6"/>
<dbReference type="WBParaSite" id="ACAC_0000699201-mRNA-1">
    <property type="protein sequence ID" value="ACAC_0000699201-mRNA-1"/>
    <property type="gene ID" value="ACAC_0000699201"/>
</dbReference>
<accession>A0A0K0D9X6</accession>
<feature type="region of interest" description="Disordered" evidence="1">
    <location>
        <begin position="913"/>
        <end position="974"/>
    </location>
</feature>
<dbReference type="Pfam" id="PF17888">
    <property type="entry name" value="Carm_PH"/>
    <property type="match status" value="1"/>
</dbReference>
<dbReference type="InterPro" id="IPR032675">
    <property type="entry name" value="LRR_dom_sf"/>
</dbReference>
<dbReference type="InterPro" id="IPR041245">
    <property type="entry name" value="CARMIL_PH"/>
</dbReference>
<name>A0A0K0D9X6_ANGCA</name>
<dbReference type="GO" id="GO:0005886">
    <property type="term" value="C:plasma membrane"/>
    <property type="evidence" value="ECO:0007669"/>
    <property type="project" value="TreeGrafter"/>
</dbReference>
<dbReference type="GO" id="GO:0034315">
    <property type="term" value="P:regulation of Arp2/3 complex-mediated actin nucleation"/>
    <property type="evidence" value="ECO:0007669"/>
    <property type="project" value="TreeGrafter"/>
</dbReference>
<reference evidence="4" key="2">
    <citation type="submission" date="2017-02" db="UniProtKB">
        <authorList>
            <consortium name="WormBaseParasite"/>
        </authorList>
    </citation>
    <scope>IDENTIFICATION</scope>
</reference>
<proteinExistence type="predicted"/>